<evidence type="ECO:0000256" key="3">
    <source>
        <dbReference type="ARBA" id="ARBA00022490"/>
    </source>
</evidence>
<feature type="binding site" evidence="13">
    <location>
        <position position="124"/>
    </location>
    <ligand>
        <name>[4Fe-4S] cluster</name>
        <dbReference type="ChEBI" id="CHEBI:49883"/>
        <note>4Fe-4S-S-AdoMet</note>
    </ligand>
</feature>
<feature type="binding site" evidence="13">
    <location>
        <position position="117"/>
    </location>
    <ligand>
        <name>[4Fe-4S] cluster</name>
        <dbReference type="ChEBI" id="CHEBI:49883"/>
        <note>4Fe-4S-S-AdoMet</note>
    </ligand>
</feature>
<keyword evidence="10 13" id="KW-0408">Iron</keyword>
<dbReference type="GO" id="GO:0019843">
    <property type="term" value="F:rRNA binding"/>
    <property type="evidence" value="ECO:0007669"/>
    <property type="project" value="UniProtKB-UniRule"/>
</dbReference>
<dbReference type="STRING" id="69895.SAMN05192551_101301"/>
<reference evidence="16" key="1">
    <citation type="submission" date="2016-10" db="EMBL/GenBank/DDBJ databases">
        <authorList>
            <person name="Varghese N."/>
            <person name="Submissions S."/>
        </authorList>
    </citation>
    <scope>NUCLEOTIDE SEQUENCE [LARGE SCALE GENOMIC DNA]</scope>
    <source>
        <strain evidence="16">Z-7934</strain>
    </source>
</reference>
<evidence type="ECO:0000256" key="1">
    <source>
        <dbReference type="ARBA" id="ARBA00004496"/>
    </source>
</evidence>
<evidence type="ECO:0000313" key="15">
    <source>
        <dbReference type="EMBL" id="SFH51162.1"/>
    </source>
</evidence>
<dbReference type="InterPro" id="IPR040072">
    <property type="entry name" value="Methyltransferase_A"/>
</dbReference>
<feature type="binding site" evidence="13">
    <location>
        <begin position="164"/>
        <end position="165"/>
    </location>
    <ligand>
        <name>S-adenosyl-L-methionine</name>
        <dbReference type="ChEBI" id="CHEBI:59789"/>
    </ligand>
</feature>
<protein>
    <recommendedName>
        <fullName evidence="13">Probable dual-specificity RNA methyltransferase RlmN</fullName>
        <ecNumber evidence="13">2.1.1.192</ecNumber>
    </recommendedName>
    <alternativeName>
        <fullName evidence="13">23S rRNA (adenine(2503)-C(2))-methyltransferase</fullName>
    </alternativeName>
    <alternativeName>
        <fullName evidence="13">23S rRNA m2A2503 methyltransferase</fullName>
    </alternativeName>
    <alternativeName>
        <fullName evidence="13">Ribosomal RNA large subunit methyltransferase N</fullName>
    </alternativeName>
    <alternativeName>
        <fullName evidence="13">tRNA (adenine(37)-C(2))-methyltransferase</fullName>
    </alternativeName>
    <alternativeName>
        <fullName evidence="13">tRNA m2A37 methyltransferase</fullName>
    </alternativeName>
</protein>
<proteinExistence type="inferred from homology"/>
<evidence type="ECO:0000256" key="5">
    <source>
        <dbReference type="ARBA" id="ARBA00022603"/>
    </source>
</evidence>
<keyword evidence="6 13" id="KW-0808">Transferase</keyword>
<comment type="function">
    <text evidence="13">Specifically methylates position 2 of adenine 2503 in 23S rRNA and position 2 of adenine 37 in tRNAs.</text>
</comment>
<dbReference type="InterPro" id="IPR013785">
    <property type="entry name" value="Aldolase_TIM"/>
</dbReference>
<dbReference type="SFLD" id="SFLDS00029">
    <property type="entry name" value="Radical_SAM"/>
    <property type="match status" value="1"/>
</dbReference>
<dbReference type="InterPro" id="IPR007197">
    <property type="entry name" value="rSAM"/>
</dbReference>
<keyword evidence="9 13" id="KW-0479">Metal-binding</keyword>
<dbReference type="PANTHER" id="PTHR30544">
    <property type="entry name" value="23S RRNA METHYLTRANSFERASE"/>
    <property type="match status" value="1"/>
</dbReference>
<evidence type="ECO:0000259" key="14">
    <source>
        <dbReference type="PROSITE" id="PS51918"/>
    </source>
</evidence>
<dbReference type="GO" id="GO:0030488">
    <property type="term" value="P:tRNA methylation"/>
    <property type="evidence" value="ECO:0007669"/>
    <property type="project" value="UniProtKB-UniRule"/>
</dbReference>
<keyword evidence="4 13" id="KW-0698">rRNA processing</keyword>
<keyword evidence="3 13" id="KW-0963">Cytoplasm</keyword>
<dbReference type="InterPro" id="IPR048641">
    <property type="entry name" value="RlmN_N"/>
</dbReference>
<evidence type="ECO:0000256" key="4">
    <source>
        <dbReference type="ARBA" id="ARBA00022552"/>
    </source>
</evidence>
<dbReference type="FunFam" id="3.20.20.70:FF:000014">
    <property type="entry name" value="Probable dual-specificity RNA methyltransferase RlmN"/>
    <property type="match status" value="1"/>
</dbReference>
<dbReference type="Pfam" id="PF04055">
    <property type="entry name" value="Radical_SAM"/>
    <property type="match status" value="1"/>
</dbReference>
<dbReference type="PANTHER" id="PTHR30544:SF5">
    <property type="entry name" value="RADICAL SAM CORE DOMAIN-CONTAINING PROTEIN"/>
    <property type="match status" value="1"/>
</dbReference>
<comment type="caution">
    <text evidence="13">Lacks conserved residue(s) required for the propagation of feature annotation.</text>
</comment>
<comment type="miscellaneous">
    <text evidence="13">Reaction proceeds by a ping-pong mechanism involving intermediate methylation of a conserved cysteine residue.</text>
</comment>
<keyword evidence="5 13" id="KW-0489">Methyltransferase</keyword>
<dbReference type="SUPFAM" id="SSF102114">
    <property type="entry name" value="Radical SAM enzymes"/>
    <property type="match status" value="1"/>
</dbReference>
<comment type="similarity">
    <text evidence="13">Belongs to the radical SAM superfamily. RlmN family.</text>
</comment>
<keyword evidence="12 13" id="KW-1015">Disulfide bond</keyword>
<dbReference type="Gene3D" id="3.20.20.70">
    <property type="entry name" value="Aldolase class I"/>
    <property type="match status" value="1"/>
</dbReference>
<dbReference type="InterPro" id="IPR006638">
    <property type="entry name" value="Elp3/MiaA/NifB-like_rSAM"/>
</dbReference>
<dbReference type="NCBIfam" id="TIGR00048">
    <property type="entry name" value="rRNA_mod_RlmN"/>
    <property type="match status" value="1"/>
</dbReference>
<dbReference type="CDD" id="cd01335">
    <property type="entry name" value="Radical_SAM"/>
    <property type="match status" value="1"/>
</dbReference>
<accession>A0A1I3AMD9</accession>
<keyword evidence="8 13" id="KW-0819">tRNA processing</keyword>
<evidence type="ECO:0000256" key="12">
    <source>
        <dbReference type="ARBA" id="ARBA00023157"/>
    </source>
</evidence>
<keyword evidence="16" id="KW-1185">Reference proteome</keyword>
<name>A0A1I3AMD9_9FIRM</name>
<keyword evidence="2 13" id="KW-0004">4Fe-4S</keyword>
<evidence type="ECO:0000256" key="13">
    <source>
        <dbReference type="HAMAP-Rule" id="MF_01849"/>
    </source>
</evidence>
<dbReference type="Pfam" id="PF21016">
    <property type="entry name" value="RlmN_N"/>
    <property type="match status" value="1"/>
</dbReference>
<dbReference type="EC" id="2.1.1.192" evidence="13"/>
<feature type="binding site" evidence="13">
    <location>
        <position position="196"/>
    </location>
    <ligand>
        <name>S-adenosyl-L-methionine</name>
        <dbReference type="ChEBI" id="CHEBI:59789"/>
    </ligand>
</feature>
<comment type="cofactor">
    <cofactor evidence="13">
        <name>[4Fe-4S] cluster</name>
        <dbReference type="ChEBI" id="CHEBI:49883"/>
    </cofactor>
    <text evidence="13">Binds 1 [4Fe-4S] cluster. The cluster is coordinated with 3 cysteines and an exchangeable S-adenosyl-L-methionine.</text>
</comment>
<dbReference type="GO" id="GO:0005737">
    <property type="term" value="C:cytoplasm"/>
    <property type="evidence" value="ECO:0007669"/>
    <property type="project" value="UniProtKB-SubCell"/>
</dbReference>
<feature type="binding site" evidence="13">
    <location>
        <position position="295"/>
    </location>
    <ligand>
        <name>S-adenosyl-L-methionine</name>
        <dbReference type="ChEBI" id="CHEBI:59789"/>
    </ligand>
</feature>
<evidence type="ECO:0000256" key="6">
    <source>
        <dbReference type="ARBA" id="ARBA00022679"/>
    </source>
</evidence>
<evidence type="ECO:0000256" key="11">
    <source>
        <dbReference type="ARBA" id="ARBA00023014"/>
    </source>
</evidence>
<dbReference type="SFLD" id="SFLDG01062">
    <property type="entry name" value="methyltransferase_(Class_A)"/>
    <property type="match status" value="1"/>
</dbReference>
<dbReference type="GO" id="GO:0051539">
    <property type="term" value="F:4 iron, 4 sulfur cluster binding"/>
    <property type="evidence" value="ECO:0007669"/>
    <property type="project" value="UniProtKB-UniRule"/>
</dbReference>
<sequence length="348" mass="39408">MNSLGGKFLKKDLRSMTREELSREINHMDMPNYRGNQIFEWVNKGVSFEEMTNLSKEMRKQLSESFTLSFAEIRKKQVSKDGTEKFLFQLPDGKMVESVLMRYKHGASICISTQIGCAMGCSFCASGLDGLDRNLSAGEMLSQILSVTKEINQRIANVVLMGSGEPLQNLKEVVKLLNIVNDEKGLNISMRHITISTCGLVPQIYELADLKLPVNLAISLHAASDTIRRSIMPIALKFSIADTLKACDYYIDKTNRRITFEYALIPGLNDHEEEIRTLAGHLRNKLCHVNFIPVNPVNELFSHSKKRDYRELIEILKKHKIPATIRRELGADIDAACGQLKQQVKYKD</sequence>
<comment type="catalytic activity">
    <reaction evidence="13">
        <text>adenosine(37) in tRNA + 2 reduced [2Fe-2S]-[ferredoxin] + 2 S-adenosyl-L-methionine = 2-methyladenosine(37) in tRNA + 5'-deoxyadenosine + L-methionine + 2 oxidized [2Fe-2S]-[ferredoxin] + S-adenosyl-L-homocysteine</text>
        <dbReference type="Rhea" id="RHEA:43332"/>
        <dbReference type="Rhea" id="RHEA-COMP:10000"/>
        <dbReference type="Rhea" id="RHEA-COMP:10001"/>
        <dbReference type="Rhea" id="RHEA-COMP:10162"/>
        <dbReference type="Rhea" id="RHEA-COMP:10485"/>
        <dbReference type="ChEBI" id="CHEBI:17319"/>
        <dbReference type="ChEBI" id="CHEBI:33737"/>
        <dbReference type="ChEBI" id="CHEBI:33738"/>
        <dbReference type="ChEBI" id="CHEBI:57844"/>
        <dbReference type="ChEBI" id="CHEBI:57856"/>
        <dbReference type="ChEBI" id="CHEBI:59789"/>
        <dbReference type="ChEBI" id="CHEBI:74411"/>
        <dbReference type="ChEBI" id="CHEBI:74497"/>
        <dbReference type="EC" id="2.1.1.192"/>
    </reaction>
</comment>
<dbReference type="GO" id="GO:0000049">
    <property type="term" value="F:tRNA binding"/>
    <property type="evidence" value="ECO:0007669"/>
    <property type="project" value="UniProtKB-UniRule"/>
</dbReference>
<dbReference type="SMART" id="SM00729">
    <property type="entry name" value="Elp3"/>
    <property type="match status" value="1"/>
</dbReference>
<evidence type="ECO:0000256" key="7">
    <source>
        <dbReference type="ARBA" id="ARBA00022691"/>
    </source>
</evidence>
<dbReference type="HAMAP" id="MF_01849">
    <property type="entry name" value="RNA_methyltr_RlmN"/>
    <property type="match status" value="1"/>
</dbReference>
<dbReference type="OrthoDB" id="9793973at2"/>
<dbReference type="AlphaFoldDB" id="A0A1I3AMD9"/>
<keyword evidence="7 13" id="KW-0949">S-adenosyl-L-methionine</keyword>
<evidence type="ECO:0000256" key="9">
    <source>
        <dbReference type="ARBA" id="ARBA00022723"/>
    </source>
</evidence>
<dbReference type="InterPro" id="IPR004383">
    <property type="entry name" value="rRNA_lsu_MTrfase_RlmN/Cfr"/>
</dbReference>
<keyword evidence="11 13" id="KW-0411">Iron-sulfur</keyword>
<dbReference type="InterPro" id="IPR027492">
    <property type="entry name" value="RNA_MTrfase_RlmN"/>
</dbReference>
<feature type="active site" description="S-methylcysteine intermediate" evidence="13">
    <location>
        <position position="337"/>
    </location>
</feature>
<dbReference type="GO" id="GO:0070475">
    <property type="term" value="P:rRNA base methylation"/>
    <property type="evidence" value="ECO:0007669"/>
    <property type="project" value="UniProtKB-UniRule"/>
</dbReference>
<feature type="active site" description="Proton acceptor" evidence="13">
    <location>
        <position position="97"/>
    </location>
</feature>
<dbReference type="PROSITE" id="PS51918">
    <property type="entry name" value="RADICAL_SAM"/>
    <property type="match status" value="1"/>
</dbReference>
<feature type="binding site" evidence="13">
    <location>
        <position position="121"/>
    </location>
    <ligand>
        <name>[4Fe-4S] cluster</name>
        <dbReference type="ChEBI" id="CHEBI:49883"/>
        <note>4Fe-4S-S-AdoMet</note>
    </ligand>
</feature>
<comment type="catalytic activity">
    <reaction evidence="13">
        <text>adenosine(2503) in 23S rRNA + 2 reduced [2Fe-2S]-[ferredoxin] + 2 S-adenosyl-L-methionine = 2-methyladenosine(2503) in 23S rRNA + 5'-deoxyadenosine + L-methionine + 2 oxidized [2Fe-2S]-[ferredoxin] + S-adenosyl-L-homocysteine</text>
        <dbReference type="Rhea" id="RHEA:42916"/>
        <dbReference type="Rhea" id="RHEA-COMP:10000"/>
        <dbReference type="Rhea" id="RHEA-COMP:10001"/>
        <dbReference type="Rhea" id="RHEA-COMP:10152"/>
        <dbReference type="Rhea" id="RHEA-COMP:10282"/>
        <dbReference type="ChEBI" id="CHEBI:17319"/>
        <dbReference type="ChEBI" id="CHEBI:33737"/>
        <dbReference type="ChEBI" id="CHEBI:33738"/>
        <dbReference type="ChEBI" id="CHEBI:57844"/>
        <dbReference type="ChEBI" id="CHEBI:57856"/>
        <dbReference type="ChEBI" id="CHEBI:59789"/>
        <dbReference type="ChEBI" id="CHEBI:74411"/>
        <dbReference type="ChEBI" id="CHEBI:74497"/>
        <dbReference type="EC" id="2.1.1.192"/>
    </reaction>
</comment>
<dbReference type="PIRSF" id="PIRSF006004">
    <property type="entry name" value="CHP00048"/>
    <property type="match status" value="1"/>
</dbReference>
<dbReference type="GO" id="GO:0002935">
    <property type="term" value="F:tRNA (adenine(37)-C2)-methyltransferase activity"/>
    <property type="evidence" value="ECO:0007669"/>
    <property type="project" value="UniProtKB-UniRule"/>
</dbReference>
<dbReference type="Proteomes" id="UP000199287">
    <property type="component" value="Unassembled WGS sequence"/>
</dbReference>
<dbReference type="GO" id="GO:0070040">
    <property type="term" value="F:rRNA (adenine(2503)-C2-)-methyltransferase activity"/>
    <property type="evidence" value="ECO:0007669"/>
    <property type="project" value="UniProtKB-UniRule"/>
</dbReference>
<evidence type="ECO:0000256" key="2">
    <source>
        <dbReference type="ARBA" id="ARBA00022485"/>
    </source>
</evidence>
<evidence type="ECO:0000313" key="16">
    <source>
        <dbReference type="Proteomes" id="UP000199287"/>
    </source>
</evidence>
<dbReference type="GO" id="GO:0046872">
    <property type="term" value="F:metal ion binding"/>
    <property type="evidence" value="ECO:0007669"/>
    <property type="project" value="UniProtKB-KW"/>
</dbReference>
<comment type="subcellular location">
    <subcellularLocation>
        <location evidence="1 13">Cytoplasm</location>
    </subcellularLocation>
</comment>
<gene>
    <name evidence="13" type="primary">rlmN</name>
    <name evidence="15" type="ORF">SAMN05192551_101301</name>
</gene>
<dbReference type="InterPro" id="IPR058240">
    <property type="entry name" value="rSAM_sf"/>
</dbReference>
<evidence type="ECO:0000256" key="8">
    <source>
        <dbReference type="ARBA" id="ARBA00022694"/>
    </source>
</evidence>
<dbReference type="EMBL" id="FOQA01000001">
    <property type="protein sequence ID" value="SFH51162.1"/>
    <property type="molecule type" value="Genomic_DNA"/>
</dbReference>
<organism evidence="15 16">
    <name type="scientific">Tindallia magadiensis</name>
    <dbReference type="NCBI Taxonomy" id="69895"/>
    <lineage>
        <taxon>Bacteria</taxon>
        <taxon>Bacillati</taxon>
        <taxon>Bacillota</taxon>
        <taxon>Clostridia</taxon>
        <taxon>Peptostreptococcales</taxon>
        <taxon>Tindalliaceae</taxon>
        <taxon>Tindallia</taxon>
    </lineage>
</organism>
<feature type="domain" description="Radical SAM core" evidence="14">
    <location>
        <begin position="103"/>
        <end position="332"/>
    </location>
</feature>
<evidence type="ECO:0000256" key="10">
    <source>
        <dbReference type="ARBA" id="ARBA00023004"/>
    </source>
</evidence>
<dbReference type="SFLD" id="SFLDF00275">
    <property type="entry name" value="adenosine_C2_methyltransferase"/>
    <property type="match status" value="1"/>
</dbReference>
<feature type="binding site" evidence="13">
    <location>
        <begin position="219"/>
        <end position="221"/>
    </location>
    <ligand>
        <name>S-adenosyl-L-methionine</name>
        <dbReference type="ChEBI" id="CHEBI:59789"/>
    </ligand>
</feature>
<dbReference type="Gene3D" id="1.10.150.530">
    <property type="match status" value="1"/>
</dbReference>